<protein>
    <submittedName>
        <fullName evidence="2">Uncharacterized protein LOC108864780</fullName>
    </submittedName>
</protein>
<proteinExistence type="predicted"/>
<accession>A0AAJ7PB14</accession>
<evidence type="ECO:0000313" key="2">
    <source>
        <dbReference type="RefSeq" id="XP_018496498.1"/>
    </source>
</evidence>
<evidence type="ECO:0000313" key="1">
    <source>
        <dbReference type="Proteomes" id="UP000694867"/>
    </source>
</evidence>
<gene>
    <name evidence="2" type="primary">LOC108864780</name>
</gene>
<organism evidence="1 2">
    <name type="scientific">Galendromus occidentalis</name>
    <name type="common">western predatory mite</name>
    <dbReference type="NCBI Taxonomy" id="34638"/>
    <lineage>
        <taxon>Eukaryota</taxon>
        <taxon>Metazoa</taxon>
        <taxon>Ecdysozoa</taxon>
        <taxon>Arthropoda</taxon>
        <taxon>Chelicerata</taxon>
        <taxon>Arachnida</taxon>
        <taxon>Acari</taxon>
        <taxon>Parasitiformes</taxon>
        <taxon>Mesostigmata</taxon>
        <taxon>Gamasina</taxon>
        <taxon>Phytoseioidea</taxon>
        <taxon>Phytoseiidae</taxon>
        <taxon>Typhlodrominae</taxon>
        <taxon>Galendromus</taxon>
    </lineage>
</organism>
<sequence length="168" mass="18391">MVTSHKFLGLLVDRDLKFNAHANAVSKISEVDRCGGGRCGDRGRDGFGRFSRTFGGLRSFGSGPTLVTSRRVGGVAEGETIEGGIEKRKTVGILRGTLPDSVAIGTFGRHEHLLRSFKTDLARIMAVEEVKSEKGKTLFHVDKFLYEVERKKDETDAFGCVENLAMRG</sequence>
<dbReference type="AlphaFoldDB" id="A0AAJ7PB14"/>
<dbReference type="KEGG" id="goe:108864780"/>
<keyword evidence="1" id="KW-1185">Reference proteome</keyword>
<dbReference type="Proteomes" id="UP000694867">
    <property type="component" value="Unplaced"/>
</dbReference>
<dbReference type="RefSeq" id="XP_018496498.1">
    <property type="nucleotide sequence ID" value="XM_018640982.1"/>
</dbReference>
<reference evidence="2" key="1">
    <citation type="submission" date="2025-08" db="UniProtKB">
        <authorList>
            <consortium name="RefSeq"/>
        </authorList>
    </citation>
    <scope>IDENTIFICATION</scope>
</reference>
<name>A0AAJ7PB14_9ACAR</name>
<dbReference type="GeneID" id="108864780"/>